<evidence type="ECO:0000313" key="2">
    <source>
        <dbReference type="EMBL" id="RCV38883.1"/>
    </source>
</evidence>
<dbReference type="EMBL" id="CM003535">
    <property type="protein sequence ID" value="RCV38883.1"/>
    <property type="molecule type" value="Genomic_DNA"/>
</dbReference>
<dbReference type="AlphaFoldDB" id="A0A368S971"/>
<gene>
    <name evidence="2" type="ORF">SETIT_8G178200v2</name>
</gene>
<proteinExistence type="predicted"/>
<feature type="region of interest" description="Disordered" evidence="1">
    <location>
        <begin position="25"/>
        <end position="61"/>
    </location>
</feature>
<feature type="compositionally biased region" description="Basic and acidic residues" evidence="1">
    <location>
        <begin position="33"/>
        <end position="46"/>
    </location>
</feature>
<sequence length="137" mass="15219">MKLIAADRTRKSGQQQCQLGWCWRSSSAGASDGGRRSQELTTEGRAHALRQGSPQPKAMGRPVILEEPEGLVRAGTYGARRAALTLWRHKEMQGTPGPQAREDAVQTHERNGRNKGYRNCQMIRTKLTSRPALTCCF</sequence>
<reference evidence="2" key="1">
    <citation type="journal article" date="2012" name="Nat. Biotechnol.">
        <title>Reference genome sequence of the model plant Setaria.</title>
        <authorList>
            <person name="Bennetzen J.L."/>
            <person name="Schmutz J."/>
            <person name="Wang H."/>
            <person name="Percifield R."/>
            <person name="Hawkins J."/>
            <person name="Pontaroli A.C."/>
            <person name="Estep M."/>
            <person name="Feng L."/>
            <person name="Vaughn J.N."/>
            <person name="Grimwood J."/>
            <person name="Jenkins J."/>
            <person name="Barry K."/>
            <person name="Lindquist E."/>
            <person name="Hellsten U."/>
            <person name="Deshpande S."/>
            <person name="Wang X."/>
            <person name="Wu X."/>
            <person name="Mitros T."/>
            <person name="Triplett J."/>
            <person name="Yang X."/>
            <person name="Ye C.Y."/>
            <person name="Mauro-Herrera M."/>
            <person name="Wang L."/>
            <person name="Li P."/>
            <person name="Sharma M."/>
            <person name="Sharma R."/>
            <person name="Ronald P.C."/>
            <person name="Panaud O."/>
            <person name="Kellogg E.A."/>
            <person name="Brutnell T.P."/>
            <person name="Doust A.N."/>
            <person name="Tuskan G.A."/>
            <person name="Rokhsar D."/>
            <person name="Devos K.M."/>
        </authorList>
    </citation>
    <scope>NUCLEOTIDE SEQUENCE [LARGE SCALE GENOMIC DNA]</scope>
    <source>
        <strain evidence="2">Yugu1</strain>
    </source>
</reference>
<reference evidence="2" key="2">
    <citation type="submission" date="2015-07" db="EMBL/GenBank/DDBJ databases">
        <authorList>
            <person name="Noorani M."/>
        </authorList>
    </citation>
    <scope>NUCLEOTIDE SEQUENCE</scope>
    <source>
        <strain evidence="2">Yugu1</strain>
    </source>
</reference>
<feature type="compositionally biased region" description="Basic and acidic residues" evidence="1">
    <location>
        <begin position="100"/>
        <end position="112"/>
    </location>
</feature>
<feature type="region of interest" description="Disordered" evidence="1">
    <location>
        <begin position="91"/>
        <end position="112"/>
    </location>
</feature>
<organism evidence="2">
    <name type="scientific">Setaria italica</name>
    <name type="common">Foxtail millet</name>
    <name type="synonym">Panicum italicum</name>
    <dbReference type="NCBI Taxonomy" id="4555"/>
    <lineage>
        <taxon>Eukaryota</taxon>
        <taxon>Viridiplantae</taxon>
        <taxon>Streptophyta</taxon>
        <taxon>Embryophyta</taxon>
        <taxon>Tracheophyta</taxon>
        <taxon>Spermatophyta</taxon>
        <taxon>Magnoliopsida</taxon>
        <taxon>Liliopsida</taxon>
        <taxon>Poales</taxon>
        <taxon>Poaceae</taxon>
        <taxon>PACMAD clade</taxon>
        <taxon>Panicoideae</taxon>
        <taxon>Panicodae</taxon>
        <taxon>Paniceae</taxon>
        <taxon>Cenchrinae</taxon>
        <taxon>Setaria</taxon>
    </lineage>
</organism>
<name>A0A368S971_SETIT</name>
<evidence type="ECO:0000256" key="1">
    <source>
        <dbReference type="SAM" id="MobiDB-lite"/>
    </source>
</evidence>
<accession>A0A368S971</accession>
<protein>
    <submittedName>
        <fullName evidence="2">Uncharacterized protein</fullName>
    </submittedName>
</protein>